<dbReference type="PANTHER" id="PTHR48081">
    <property type="entry name" value="AB HYDROLASE SUPERFAMILY PROTEIN C4A8.06C"/>
    <property type="match status" value="1"/>
</dbReference>
<dbReference type="InterPro" id="IPR050300">
    <property type="entry name" value="GDXG_lipolytic_enzyme"/>
</dbReference>
<accession>A0ABX8UUR4</accession>
<reference evidence="4 5" key="1">
    <citation type="submission" date="2021-07" db="EMBL/GenBank/DDBJ databases">
        <title>Paraburkholderia edwinii protects Aspergillus sp. from phenazines by acting as a toxin sponge.</title>
        <authorList>
            <person name="Dahlstrom K.M."/>
            <person name="Newman D.K."/>
        </authorList>
    </citation>
    <scope>NUCLEOTIDE SEQUENCE [LARGE SCALE GENOMIC DNA]</scope>
    <source>
        <strain evidence="4 5">Pe01</strain>
    </source>
</reference>
<dbReference type="PANTHER" id="PTHR48081:SF8">
    <property type="entry name" value="ALPHA_BETA HYDROLASE FOLD-3 DOMAIN-CONTAINING PROTEIN-RELATED"/>
    <property type="match status" value="1"/>
</dbReference>
<evidence type="ECO:0000259" key="3">
    <source>
        <dbReference type="Pfam" id="PF07859"/>
    </source>
</evidence>
<dbReference type="Gene3D" id="3.40.50.1820">
    <property type="entry name" value="alpha/beta hydrolase"/>
    <property type="match status" value="1"/>
</dbReference>
<evidence type="ECO:0000256" key="1">
    <source>
        <dbReference type="ARBA" id="ARBA00022801"/>
    </source>
</evidence>
<dbReference type="RefSeq" id="WP_219802086.1">
    <property type="nucleotide sequence ID" value="NZ_CP080096.1"/>
</dbReference>
<feature type="signal peptide" evidence="2">
    <location>
        <begin position="1"/>
        <end position="22"/>
    </location>
</feature>
<dbReference type="InterPro" id="IPR029058">
    <property type="entry name" value="AB_hydrolase_fold"/>
</dbReference>
<dbReference type="InterPro" id="IPR013094">
    <property type="entry name" value="AB_hydrolase_3"/>
</dbReference>
<protein>
    <submittedName>
        <fullName evidence="4">Alpha/beta hydrolase</fullName>
    </submittedName>
</protein>
<dbReference type="Pfam" id="PF07859">
    <property type="entry name" value="Abhydrolase_3"/>
    <property type="match status" value="1"/>
</dbReference>
<evidence type="ECO:0000313" key="5">
    <source>
        <dbReference type="Proteomes" id="UP000826462"/>
    </source>
</evidence>
<name>A0ABX8UUR4_9BURK</name>
<keyword evidence="2" id="KW-0732">Signal</keyword>
<dbReference type="Proteomes" id="UP000826462">
    <property type="component" value="Chromosome 2"/>
</dbReference>
<gene>
    <name evidence="4" type="ORF">KZJ38_23470</name>
</gene>
<keyword evidence="1 4" id="KW-0378">Hydrolase</keyword>
<feature type="chain" id="PRO_5047192236" evidence="2">
    <location>
        <begin position="23"/>
        <end position="344"/>
    </location>
</feature>
<dbReference type="GO" id="GO:0016787">
    <property type="term" value="F:hydrolase activity"/>
    <property type="evidence" value="ECO:0007669"/>
    <property type="project" value="UniProtKB-KW"/>
</dbReference>
<organism evidence="4 5">
    <name type="scientific">Paraburkholderia edwinii</name>
    <dbReference type="NCBI Taxonomy" id="2861782"/>
    <lineage>
        <taxon>Bacteria</taxon>
        <taxon>Pseudomonadati</taxon>
        <taxon>Pseudomonadota</taxon>
        <taxon>Betaproteobacteria</taxon>
        <taxon>Burkholderiales</taxon>
        <taxon>Burkholderiaceae</taxon>
        <taxon>Paraburkholderia</taxon>
    </lineage>
</organism>
<sequence>MKAVTMAAMTAVVSMGATGSVAAAADPATDDHLDPQVRAFLVELNKDSSPFWELPQPKPQEILTSLQNQTPVDMSGVTTIERTVTENGRTVKLYIMKPDHVRGEPGVLLFIHGGVWIVGNFANHQRLLRDLVVGSGQIGVFVEYTPLPQAKFPTQLEESYAALTWIASHAKEFGADGSRIAVAGNSVGGNMAAVLPIMAKDRKGPKIRFQALMIPATDASVDTDSYHAFGTGRFLARSFMKYGWDLYVPDAGTRDNPYVSPLRASTAELAGLPPALVVTAENDPLRDEGEAYARKLKAAGVTVAAVRYNGTIHDFVLLNALRHVPSTEAALQQISEEIRDHLSK</sequence>
<evidence type="ECO:0000256" key="2">
    <source>
        <dbReference type="SAM" id="SignalP"/>
    </source>
</evidence>
<feature type="domain" description="Alpha/beta hydrolase fold-3" evidence="3">
    <location>
        <begin position="108"/>
        <end position="316"/>
    </location>
</feature>
<dbReference type="EMBL" id="CP080096">
    <property type="protein sequence ID" value="QYD72664.1"/>
    <property type="molecule type" value="Genomic_DNA"/>
</dbReference>
<dbReference type="SUPFAM" id="SSF53474">
    <property type="entry name" value="alpha/beta-Hydrolases"/>
    <property type="match status" value="1"/>
</dbReference>
<evidence type="ECO:0000313" key="4">
    <source>
        <dbReference type="EMBL" id="QYD72664.1"/>
    </source>
</evidence>
<keyword evidence="5" id="KW-1185">Reference proteome</keyword>
<proteinExistence type="predicted"/>